<reference evidence="4 5" key="1">
    <citation type="submission" date="2015-10" db="EMBL/GenBank/DDBJ databases">
        <authorList>
            <person name="Gilbert D.G."/>
        </authorList>
    </citation>
    <scope>NUCLEOTIDE SEQUENCE [LARGE SCALE GENOMIC DNA]</scope>
    <source>
        <strain evidence="4 5">NRRL B-16712</strain>
    </source>
</reference>
<keyword evidence="1 4" id="KW-0808">Transferase</keyword>
<evidence type="ECO:0000256" key="1">
    <source>
        <dbReference type="ARBA" id="ARBA00022679"/>
    </source>
</evidence>
<dbReference type="InterPro" id="IPR016181">
    <property type="entry name" value="Acyl_CoA_acyltransferase"/>
</dbReference>
<dbReference type="SUPFAM" id="SSF55729">
    <property type="entry name" value="Acyl-CoA N-acyltransferases (Nat)"/>
    <property type="match status" value="1"/>
</dbReference>
<dbReference type="InterPro" id="IPR050832">
    <property type="entry name" value="Bact_Acetyltransf"/>
</dbReference>
<evidence type="ECO:0000313" key="4">
    <source>
        <dbReference type="EMBL" id="KUL34429.1"/>
    </source>
</evidence>
<dbReference type="Proteomes" id="UP000053244">
    <property type="component" value="Unassembled WGS sequence"/>
</dbReference>
<dbReference type="AlphaFoldDB" id="A0A0X3UPA1"/>
<sequence length="167" mass="18535">MGPVAVRSYRPSDHAAGRRLWTELTRQQHEMYGETDDDGGAGFEEYLTRLDLSGLWVADHADDGVIGMVGLIMRARAGEVEPVIVTITHRHKGVGRTLLQHVATEAKKRNMLSLTISPASRNVEAIRSLHAAGYDVVSSIELTMDLDRHAHAWQEEGLELQGLPFRN</sequence>
<evidence type="ECO:0000313" key="5">
    <source>
        <dbReference type="Proteomes" id="UP000053244"/>
    </source>
</evidence>
<evidence type="ECO:0000256" key="2">
    <source>
        <dbReference type="ARBA" id="ARBA00023315"/>
    </source>
</evidence>
<gene>
    <name evidence="4" type="ORF">ADL15_15155</name>
</gene>
<evidence type="ECO:0000259" key="3">
    <source>
        <dbReference type="PROSITE" id="PS51186"/>
    </source>
</evidence>
<organism evidence="4 5">
    <name type="scientific">Actinoplanes awajinensis subsp. mycoplanecinus</name>
    <dbReference type="NCBI Taxonomy" id="135947"/>
    <lineage>
        <taxon>Bacteria</taxon>
        <taxon>Bacillati</taxon>
        <taxon>Actinomycetota</taxon>
        <taxon>Actinomycetes</taxon>
        <taxon>Micromonosporales</taxon>
        <taxon>Micromonosporaceae</taxon>
        <taxon>Actinoplanes</taxon>
    </lineage>
</organism>
<dbReference type="OrthoDB" id="3289409at2"/>
<dbReference type="Pfam" id="PF00583">
    <property type="entry name" value="Acetyltransf_1"/>
    <property type="match status" value="1"/>
</dbReference>
<dbReference type="PANTHER" id="PTHR43877:SF2">
    <property type="entry name" value="AMINOALKYLPHOSPHONATE N-ACETYLTRANSFERASE-RELATED"/>
    <property type="match status" value="1"/>
</dbReference>
<name>A0A0X3UPA1_9ACTN</name>
<protein>
    <submittedName>
        <fullName evidence="4">Acetyltransferase</fullName>
    </submittedName>
</protein>
<accession>A0A0X3UPA1</accession>
<comment type="caution">
    <text evidence="4">The sequence shown here is derived from an EMBL/GenBank/DDBJ whole genome shotgun (WGS) entry which is preliminary data.</text>
</comment>
<proteinExistence type="predicted"/>
<dbReference type="EMBL" id="LLZH01000121">
    <property type="protein sequence ID" value="KUL34429.1"/>
    <property type="molecule type" value="Genomic_DNA"/>
</dbReference>
<dbReference type="PANTHER" id="PTHR43877">
    <property type="entry name" value="AMINOALKYLPHOSPHONATE N-ACETYLTRANSFERASE-RELATED-RELATED"/>
    <property type="match status" value="1"/>
</dbReference>
<dbReference type="RefSeq" id="WP_067690312.1">
    <property type="nucleotide sequence ID" value="NZ_LLZH01000121.1"/>
</dbReference>
<dbReference type="PROSITE" id="PS51186">
    <property type="entry name" value="GNAT"/>
    <property type="match status" value="1"/>
</dbReference>
<keyword evidence="5" id="KW-1185">Reference proteome</keyword>
<dbReference type="CDD" id="cd04301">
    <property type="entry name" value="NAT_SF"/>
    <property type="match status" value="1"/>
</dbReference>
<keyword evidence="2" id="KW-0012">Acyltransferase</keyword>
<dbReference type="Gene3D" id="3.40.630.30">
    <property type="match status" value="1"/>
</dbReference>
<dbReference type="GO" id="GO:0016747">
    <property type="term" value="F:acyltransferase activity, transferring groups other than amino-acyl groups"/>
    <property type="evidence" value="ECO:0007669"/>
    <property type="project" value="InterPro"/>
</dbReference>
<dbReference type="InterPro" id="IPR000182">
    <property type="entry name" value="GNAT_dom"/>
</dbReference>
<feature type="domain" description="N-acetyltransferase" evidence="3">
    <location>
        <begin position="4"/>
        <end position="149"/>
    </location>
</feature>